<gene>
    <name evidence="2" type="ORF">EUU23_02565</name>
</gene>
<name>A0A6I4LT25_9SPHN</name>
<keyword evidence="1" id="KW-0812">Transmembrane</keyword>
<feature type="transmembrane region" description="Helical" evidence="1">
    <location>
        <begin position="12"/>
        <end position="33"/>
    </location>
</feature>
<accession>A0A6I4LT25</accession>
<proteinExistence type="predicted"/>
<keyword evidence="1" id="KW-1133">Transmembrane helix</keyword>
<dbReference type="AlphaFoldDB" id="A0A6I4LT25"/>
<organism evidence="2 3">
    <name type="scientific">Sphingorhabdus profundilacus</name>
    <dbReference type="NCBI Taxonomy" id="2509718"/>
    <lineage>
        <taxon>Bacteria</taxon>
        <taxon>Pseudomonadati</taxon>
        <taxon>Pseudomonadota</taxon>
        <taxon>Alphaproteobacteria</taxon>
        <taxon>Sphingomonadales</taxon>
        <taxon>Sphingomonadaceae</taxon>
        <taxon>Sphingorhabdus</taxon>
    </lineage>
</organism>
<evidence type="ECO:0000313" key="2">
    <source>
        <dbReference type="EMBL" id="MVZ96587.1"/>
    </source>
</evidence>
<evidence type="ECO:0000256" key="1">
    <source>
        <dbReference type="SAM" id="Phobius"/>
    </source>
</evidence>
<dbReference type="RefSeq" id="WP_160352555.1">
    <property type="nucleotide sequence ID" value="NZ_SDWJ01000001.1"/>
</dbReference>
<comment type="caution">
    <text evidence="2">The sequence shown here is derived from an EMBL/GenBank/DDBJ whole genome shotgun (WGS) entry which is preliminary data.</text>
</comment>
<evidence type="ECO:0000313" key="3">
    <source>
        <dbReference type="Proteomes" id="UP000471147"/>
    </source>
</evidence>
<dbReference type="EMBL" id="SDWJ01000001">
    <property type="protein sequence ID" value="MVZ96587.1"/>
    <property type="molecule type" value="Genomic_DNA"/>
</dbReference>
<keyword evidence="1" id="KW-0472">Membrane</keyword>
<evidence type="ECO:0008006" key="4">
    <source>
        <dbReference type="Google" id="ProtNLM"/>
    </source>
</evidence>
<dbReference type="Proteomes" id="UP000471147">
    <property type="component" value="Unassembled WGS sequence"/>
</dbReference>
<protein>
    <recommendedName>
        <fullName evidence="4">Type II secretion system protein GspI</fullName>
    </recommendedName>
</protein>
<sequence>MMQFTLPKKRNGFALVDAMVALAIFAVMSALLFQTVSSTAMAKRHLVDSRHAIMVAQSRLAELQNEDGRYALQTGGRSGQFNWRSNVERFADSAKDNSKGLETISVAVTDSGTGRVIVTLKSLRLAR</sequence>
<reference evidence="2 3" key="1">
    <citation type="submission" date="2019-01" db="EMBL/GenBank/DDBJ databases">
        <title>Sphingorhabdus lacus sp.nov., isolated from an oligotrophic freshwater lake.</title>
        <authorList>
            <person name="Park M."/>
        </authorList>
    </citation>
    <scope>NUCLEOTIDE SEQUENCE [LARGE SCALE GENOMIC DNA]</scope>
    <source>
        <strain evidence="2 3">IMCC26285</strain>
    </source>
</reference>
<dbReference type="OrthoDB" id="8592370at2"/>
<keyword evidence="3" id="KW-1185">Reference proteome</keyword>